<evidence type="ECO:0000256" key="2">
    <source>
        <dbReference type="RuleBase" id="RU102079"/>
    </source>
</evidence>
<proteinExistence type="predicted"/>
<dbReference type="PROSITE" id="PS51304">
    <property type="entry name" value="GALECTIN"/>
    <property type="match status" value="1"/>
</dbReference>
<dbReference type="SUPFAM" id="SSF49899">
    <property type="entry name" value="Concanavalin A-like lectins/glucanases"/>
    <property type="match status" value="1"/>
</dbReference>
<evidence type="ECO:0000259" key="3">
    <source>
        <dbReference type="PROSITE" id="PS51304"/>
    </source>
</evidence>
<evidence type="ECO:0000313" key="4">
    <source>
        <dbReference type="EMBL" id="KJH46480.1"/>
    </source>
</evidence>
<evidence type="ECO:0000256" key="1">
    <source>
        <dbReference type="ARBA" id="ARBA00022734"/>
    </source>
</evidence>
<sequence length="413" mass="45931">MAAIPQRFPLPNMPFRRDLHNGCTIGESIALTAQAFQTKPESFTLQLTSTDDIAILVTVPIARKGQITATAQINGNFTGAVEKPIFLQVLTRFTLELRVTQYVIEILFNNSHLMDFVHRVSPTEIKTVIIEGPLIVDEVVFTPPQGDWRDPPPTYEQATILSTMPIDEFKKLNIGSSTISTLPIPAPRTISTYETVSTTNSTPVLPQIRTTASTVGHQPMATIPPSSQSLESTMMIGSGATLKDYNLENSSTNVPTTFQQMPNYPFPVTTTPFTSTSSENPQLPYPENFQPFRPTNFFANPAAQIQPFSSPINPNYLQSNVPQSQSSGALYTQRSFPQSYVSSSHYPYPQHQPYMSSQHPTGIQITKFMRECQFFEDSSLLNNMQTIRVLMDRLVMDIVVQVRAVQTSDVTIA</sequence>
<protein>
    <recommendedName>
        <fullName evidence="2">Galectin</fullName>
    </recommendedName>
</protein>
<reference evidence="5" key="2">
    <citation type="journal article" date="2016" name="Sci. Rep.">
        <title>Dictyocaulus viviparus genome, variome and transcriptome elucidate lungworm biology and support future intervention.</title>
        <authorList>
            <person name="McNulty S.N."/>
            <person name="Strube C."/>
            <person name="Rosa B.A."/>
            <person name="Martin J.C."/>
            <person name="Tyagi R."/>
            <person name="Choi Y.J."/>
            <person name="Wang Q."/>
            <person name="Hallsworth Pepin K."/>
            <person name="Zhang X."/>
            <person name="Ozersky P."/>
            <person name="Wilson R.K."/>
            <person name="Sternberg P.W."/>
            <person name="Gasser R.B."/>
            <person name="Mitreva M."/>
        </authorList>
    </citation>
    <scope>NUCLEOTIDE SEQUENCE [LARGE SCALE GENOMIC DNA]</scope>
    <source>
        <strain evidence="5">HannoverDv2000</strain>
    </source>
</reference>
<dbReference type="InterPro" id="IPR013320">
    <property type="entry name" value="ConA-like_dom_sf"/>
</dbReference>
<dbReference type="EMBL" id="KN716351">
    <property type="protein sequence ID" value="KJH46480.1"/>
    <property type="molecule type" value="Genomic_DNA"/>
</dbReference>
<dbReference type="Proteomes" id="UP000053766">
    <property type="component" value="Unassembled WGS sequence"/>
</dbReference>
<keyword evidence="1 2" id="KW-0430">Lectin</keyword>
<name>A0A0D8XPL1_DICVI</name>
<reference evidence="4 5" key="1">
    <citation type="submission" date="2013-11" db="EMBL/GenBank/DDBJ databases">
        <title>Draft genome of the bovine lungworm Dictyocaulus viviparus.</title>
        <authorList>
            <person name="Mitreva M."/>
        </authorList>
    </citation>
    <scope>NUCLEOTIDE SEQUENCE [LARGE SCALE GENOMIC DNA]</scope>
    <source>
        <strain evidence="4 5">HannoverDv2000</strain>
    </source>
</reference>
<evidence type="ECO:0000313" key="5">
    <source>
        <dbReference type="Proteomes" id="UP000053766"/>
    </source>
</evidence>
<dbReference type="GO" id="GO:0030246">
    <property type="term" value="F:carbohydrate binding"/>
    <property type="evidence" value="ECO:0007669"/>
    <property type="project" value="UniProtKB-UniRule"/>
</dbReference>
<keyword evidence="5" id="KW-1185">Reference proteome</keyword>
<dbReference type="InterPro" id="IPR001079">
    <property type="entry name" value="Galectin_CRD"/>
</dbReference>
<dbReference type="OrthoDB" id="5871144at2759"/>
<accession>A0A0D8XPL1</accession>
<dbReference type="SMART" id="SM00908">
    <property type="entry name" value="Gal-bind_lectin"/>
    <property type="match status" value="1"/>
</dbReference>
<organism evidence="4 5">
    <name type="scientific">Dictyocaulus viviparus</name>
    <name type="common">Bovine lungworm</name>
    <dbReference type="NCBI Taxonomy" id="29172"/>
    <lineage>
        <taxon>Eukaryota</taxon>
        <taxon>Metazoa</taxon>
        <taxon>Ecdysozoa</taxon>
        <taxon>Nematoda</taxon>
        <taxon>Chromadorea</taxon>
        <taxon>Rhabditida</taxon>
        <taxon>Rhabditina</taxon>
        <taxon>Rhabditomorpha</taxon>
        <taxon>Strongyloidea</taxon>
        <taxon>Metastrongylidae</taxon>
        <taxon>Dictyocaulus</taxon>
    </lineage>
</organism>
<dbReference type="Pfam" id="PF00337">
    <property type="entry name" value="Gal-bind_lectin"/>
    <property type="match status" value="1"/>
</dbReference>
<dbReference type="SMART" id="SM00276">
    <property type="entry name" value="GLECT"/>
    <property type="match status" value="1"/>
</dbReference>
<dbReference type="Gene3D" id="2.60.120.200">
    <property type="match status" value="1"/>
</dbReference>
<gene>
    <name evidence="4" type="ORF">DICVIV_07475</name>
</gene>
<dbReference type="AlphaFoldDB" id="A0A0D8XPL1"/>
<feature type="domain" description="Galectin" evidence="3">
    <location>
        <begin position="15"/>
        <end position="142"/>
    </location>
</feature>